<evidence type="ECO:0000256" key="1">
    <source>
        <dbReference type="ARBA" id="ARBA00004196"/>
    </source>
</evidence>
<evidence type="ECO:0000313" key="7">
    <source>
        <dbReference type="Proteomes" id="UP000322294"/>
    </source>
</evidence>
<dbReference type="OrthoDB" id="9800520at2"/>
<protein>
    <submittedName>
        <fullName evidence="6">Monosaccharide ABC transporter substrate-binding protein, CUT2 family (TC 3.A.1.2.-)</fullName>
    </submittedName>
</protein>
<evidence type="ECO:0000256" key="2">
    <source>
        <dbReference type="ARBA" id="ARBA00007639"/>
    </source>
</evidence>
<dbReference type="GO" id="GO:0030313">
    <property type="term" value="C:cell envelope"/>
    <property type="evidence" value="ECO:0007669"/>
    <property type="project" value="UniProtKB-SubCell"/>
</dbReference>
<dbReference type="CDD" id="cd20008">
    <property type="entry name" value="PBP1_ABC_sugar_binding-like"/>
    <property type="match status" value="1"/>
</dbReference>
<dbReference type="Proteomes" id="UP000322294">
    <property type="component" value="Unassembled WGS sequence"/>
</dbReference>
<dbReference type="EMBL" id="VNHO01000035">
    <property type="protein sequence ID" value="TYP48729.1"/>
    <property type="molecule type" value="Genomic_DNA"/>
</dbReference>
<evidence type="ECO:0000259" key="5">
    <source>
        <dbReference type="Pfam" id="PF13407"/>
    </source>
</evidence>
<keyword evidence="7" id="KW-1185">Reference proteome</keyword>
<name>A0A5S5AHN8_9FIRM</name>
<feature type="chain" id="PRO_5039025776" evidence="4">
    <location>
        <begin position="28"/>
        <end position="323"/>
    </location>
</feature>
<evidence type="ECO:0000313" key="6">
    <source>
        <dbReference type="EMBL" id="TYP48729.1"/>
    </source>
</evidence>
<proteinExistence type="inferred from homology"/>
<feature type="signal peptide" evidence="4">
    <location>
        <begin position="1"/>
        <end position="27"/>
    </location>
</feature>
<comment type="caution">
    <text evidence="6">The sequence shown here is derived from an EMBL/GenBank/DDBJ whole genome shotgun (WGS) entry which is preliminary data.</text>
</comment>
<keyword evidence="3 4" id="KW-0732">Signal</keyword>
<dbReference type="GO" id="GO:0030246">
    <property type="term" value="F:carbohydrate binding"/>
    <property type="evidence" value="ECO:0007669"/>
    <property type="project" value="UniProtKB-ARBA"/>
</dbReference>
<evidence type="ECO:0000256" key="3">
    <source>
        <dbReference type="ARBA" id="ARBA00022729"/>
    </source>
</evidence>
<dbReference type="PANTHER" id="PTHR46847">
    <property type="entry name" value="D-ALLOSE-BINDING PERIPLASMIC PROTEIN-RELATED"/>
    <property type="match status" value="1"/>
</dbReference>
<organism evidence="6 7">
    <name type="scientific">Thermosediminibacter litoriperuensis</name>
    <dbReference type="NCBI Taxonomy" id="291989"/>
    <lineage>
        <taxon>Bacteria</taxon>
        <taxon>Bacillati</taxon>
        <taxon>Bacillota</taxon>
        <taxon>Clostridia</taxon>
        <taxon>Thermosediminibacterales</taxon>
        <taxon>Thermosediminibacteraceae</taxon>
        <taxon>Thermosediminibacter</taxon>
    </lineage>
</organism>
<evidence type="ECO:0000256" key="4">
    <source>
        <dbReference type="SAM" id="SignalP"/>
    </source>
</evidence>
<dbReference type="SUPFAM" id="SSF53822">
    <property type="entry name" value="Periplasmic binding protein-like I"/>
    <property type="match status" value="1"/>
</dbReference>
<comment type="subcellular location">
    <subcellularLocation>
        <location evidence="1">Cell envelope</location>
    </subcellularLocation>
</comment>
<comment type="similarity">
    <text evidence="2">Belongs to the bacterial solute-binding protein 2 family.</text>
</comment>
<accession>A0A5S5AHN8</accession>
<dbReference type="Gene3D" id="3.40.50.2300">
    <property type="match status" value="2"/>
</dbReference>
<dbReference type="PANTHER" id="PTHR46847:SF1">
    <property type="entry name" value="D-ALLOSE-BINDING PERIPLASMIC PROTEIN-RELATED"/>
    <property type="match status" value="1"/>
</dbReference>
<sequence>MKKRSILTVLLVLAVAAAVLVSGCSSKNSGSAGDDAKDKKYQFVLITMDSLDEHWLSVKAGAEEKAKELGNVSLTFRAPADKSDPNEQVRMVEDAINQKADAILLAPLDQSALTPVVEKAYDAGIPVIIIDSPVKTDKYTSFIATDNLKAAEMAADKLAELIDGKGKIAIINAQPGSGTTMMRENGFKDRIKEKYPDIQIVTVQYSMGDKAKALNQTLDILTANPDLAAFYATNEGSTVGVARGVKEKGVAGKVKVVGFDKSQDIINALNEGLIQATMVQNPYQMGFLGVQFAVDAIEGKSVEKKVDTGVKVITKDNLDELTK</sequence>
<dbReference type="InterPro" id="IPR025997">
    <property type="entry name" value="SBP_2_dom"/>
</dbReference>
<dbReference type="InterPro" id="IPR028082">
    <property type="entry name" value="Peripla_BP_I"/>
</dbReference>
<dbReference type="Pfam" id="PF13407">
    <property type="entry name" value="Peripla_BP_4"/>
    <property type="match status" value="1"/>
</dbReference>
<reference evidence="6 7" key="1">
    <citation type="submission" date="2019-07" db="EMBL/GenBank/DDBJ databases">
        <title>Genomic Encyclopedia of Type Strains, Phase I: the one thousand microbial genomes (KMG-I) project.</title>
        <authorList>
            <person name="Kyrpides N."/>
        </authorList>
    </citation>
    <scope>NUCLEOTIDE SEQUENCE [LARGE SCALE GENOMIC DNA]</scope>
    <source>
        <strain evidence="6 7">DSM 16647</strain>
    </source>
</reference>
<gene>
    <name evidence="6" type="ORF">LZ11_02255</name>
</gene>
<feature type="domain" description="Periplasmic binding protein" evidence="5">
    <location>
        <begin position="47"/>
        <end position="300"/>
    </location>
</feature>
<dbReference type="AlphaFoldDB" id="A0A5S5AHN8"/>
<dbReference type="RefSeq" id="WP_148867923.1">
    <property type="nucleotide sequence ID" value="NZ_VNHO01000035.1"/>
</dbReference>
<dbReference type="PROSITE" id="PS51257">
    <property type="entry name" value="PROKAR_LIPOPROTEIN"/>
    <property type="match status" value="1"/>
</dbReference>